<evidence type="ECO:0000259" key="14">
    <source>
        <dbReference type="PROSITE" id="PS50002"/>
    </source>
</evidence>
<accession>A0A671W9C0</accession>
<dbReference type="InterPro" id="IPR033928">
    <property type="entry name" value="EPS8_PTB"/>
</dbReference>
<name>A0A671W9C0_SPAAU</name>
<evidence type="ECO:0000256" key="4">
    <source>
        <dbReference type="ARBA" id="ARBA00022443"/>
    </source>
</evidence>
<sequence>MSTVARHTQITCPCHFLIAPLVFSALTLVFCFIGLHLVALLTRATCGLQVCVTVVYIVGYTVRSQAGGADFFHFLTFNLAVFSSTEQRKKYSNSNYIMHETSQYHVEHLSTFIMDKTESITTVDDAIKKLVLLDTKDKIWTQEMLLQVTDKAVRLLDCDTQEELENFPLSTIHMSQTVLNQTRYPSVLLLVCQDKEQHKPDIHFFHCDEVEAEMVHADIDRCGEHFFFYFVSLAMPSPCHYMTQLLSLSHNAIFFMLNPRICLPQQILNCALDDIEIFVARLQKAAEAFSQLNNRNKSKKNKKKGPAEGMLTLRAKPPSEAEFLDSLQKLKLAFNLLAKLKKHIQNPSASELVHFLFGPLELVLQSCGSPELVRSVISPHLSRDAVDFLRGHLSPKEMTIFELLGDGWTKPRAEWPRDQCAPPYYPKFRNGWEPPAELFRTAPWETEGPNMGPLASPISPDYRKHSAEDVNVCLNRSYNGMPPSRKYAKIRYHFVARNANELSVLQDEILEVIEDDKQWWKLRNRSGQAGYVPFNILDVVKIEEPEGVFISSYRFFFCCFCAAVMDEVNNELLMMITANKAQPPRKIRVERSASSHVPLTFDSNAEQVTTWLTAKGFSKPTVECLGILTGAQLFSLNKEELKAVCGDEGGRVYGQVTVQKEQLEKSRGDSELQEIMKRRQERIESGSKD</sequence>
<dbReference type="PANTHER" id="PTHR12287">
    <property type="entry name" value="EPIDERMAL GROWTH FACTOR RECEPTOR KINASE SUBSTRATE EPS8-RELATED PROTEIN"/>
    <property type="match status" value="1"/>
</dbReference>
<dbReference type="InParanoid" id="A0A671W9C0"/>
<evidence type="ECO:0000256" key="13">
    <source>
        <dbReference type="SAM" id="Phobius"/>
    </source>
</evidence>
<keyword evidence="7" id="KW-0966">Cell projection</keyword>
<feature type="domain" description="SH3" evidence="14">
    <location>
        <begin position="483"/>
        <end position="542"/>
    </location>
</feature>
<dbReference type="Gene3D" id="1.10.150.50">
    <property type="entry name" value="Transcription Factor, Ets-1"/>
    <property type="match status" value="1"/>
</dbReference>
<dbReference type="FunFam" id="1.10.150.50:FF:000023">
    <property type="entry name" value="Epidermal growth factor receptor kinase substrate 8"/>
    <property type="match status" value="1"/>
</dbReference>
<dbReference type="AlphaFoldDB" id="A0A671W9C0"/>
<evidence type="ECO:0000256" key="5">
    <source>
        <dbReference type="ARBA" id="ARBA00022490"/>
    </source>
</evidence>
<reference evidence="15" key="1">
    <citation type="submission" date="2021-04" db="EMBL/GenBank/DDBJ databases">
        <authorList>
            <consortium name="Wellcome Sanger Institute Data Sharing"/>
        </authorList>
    </citation>
    <scope>NUCLEOTIDE SEQUENCE [LARGE SCALE GENOMIC DNA]</scope>
</reference>
<gene>
    <name evidence="15" type="primary">EPS8L2</name>
</gene>
<dbReference type="Pfam" id="PF08416">
    <property type="entry name" value="PTB"/>
    <property type="match status" value="1"/>
</dbReference>
<dbReference type="InterPro" id="IPR013761">
    <property type="entry name" value="SAM/pointed_sf"/>
</dbReference>
<comment type="similarity">
    <text evidence="3">Belongs to the EPS8 family.</text>
</comment>
<keyword evidence="13" id="KW-0472">Membrane</keyword>
<dbReference type="InterPro" id="IPR006020">
    <property type="entry name" value="PTB/PI_dom"/>
</dbReference>
<dbReference type="Gene3D" id="2.30.29.30">
    <property type="entry name" value="Pleckstrin-homology domain (PH domain)/Phosphotyrosine-binding domain (PTB)"/>
    <property type="match status" value="1"/>
</dbReference>
<reference evidence="15" key="2">
    <citation type="submission" date="2025-08" db="UniProtKB">
        <authorList>
            <consortium name="Ensembl"/>
        </authorList>
    </citation>
    <scope>IDENTIFICATION</scope>
</reference>
<dbReference type="GO" id="GO:0032587">
    <property type="term" value="C:ruffle membrane"/>
    <property type="evidence" value="ECO:0007669"/>
    <property type="project" value="TreeGrafter"/>
</dbReference>
<dbReference type="Pfam" id="PF00018">
    <property type="entry name" value="SH3_1"/>
    <property type="match status" value="1"/>
</dbReference>
<evidence type="ECO:0000256" key="10">
    <source>
        <dbReference type="ARBA" id="ARBA00067146"/>
    </source>
</evidence>
<dbReference type="Gene3D" id="2.30.30.40">
    <property type="entry name" value="SH3 Domains"/>
    <property type="match status" value="1"/>
</dbReference>
<dbReference type="InterPro" id="IPR035462">
    <property type="entry name" value="Eps8_SH3"/>
</dbReference>
<evidence type="ECO:0000256" key="7">
    <source>
        <dbReference type="ARBA" id="ARBA00023273"/>
    </source>
</evidence>
<evidence type="ECO:0000256" key="11">
    <source>
        <dbReference type="ARBA" id="ARBA00077702"/>
    </source>
</evidence>
<comment type="subcellular location">
    <subcellularLocation>
        <location evidence="1">Cell projection</location>
    </subcellularLocation>
    <subcellularLocation>
        <location evidence="2">Cytoplasm</location>
    </subcellularLocation>
</comment>
<keyword evidence="16" id="KW-1185">Reference proteome</keyword>
<dbReference type="GO" id="GO:0003779">
    <property type="term" value="F:actin binding"/>
    <property type="evidence" value="ECO:0007669"/>
    <property type="project" value="TreeGrafter"/>
</dbReference>
<dbReference type="InterPro" id="IPR013625">
    <property type="entry name" value="PTB"/>
</dbReference>
<comment type="function">
    <text evidence="8">Stimulates guanine exchange activity of SOS1. May play a role in membrane ruffling and remodeling of the actin cytoskeleton. In the cochlea, is required for stereocilia maintenance in adult hair cells.</text>
</comment>
<dbReference type="PROSITE" id="PS50002">
    <property type="entry name" value="SH3"/>
    <property type="match status" value="1"/>
</dbReference>
<dbReference type="GO" id="GO:0031982">
    <property type="term" value="C:vesicle"/>
    <property type="evidence" value="ECO:0007669"/>
    <property type="project" value="TreeGrafter"/>
</dbReference>
<dbReference type="GO" id="GO:0035023">
    <property type="term" value="P:regulation of Rho protein signal transduction"/>
    <property type="evidence" value="ECO:0007669"/>
    <property type="project" value="TreeGrafter"/>
</dbReference>
<feature type="transmembrane region" description="Helical" evidence="13">
    <location>
        <begin position="16"/>
        <end position="41"/>
    </location>
</feature>
<dbReference type="Pfam" id="PF18016">
    <property type="entry name" value="SAM_3"/>
    <property type="match status" value="1"/>
</dbReference>
<evidence type="ECO:0000256" key="6">
    <source>
        <dbReference type="ARBA" id="ARBA00022553"/>
    </source>
</evidence>
<dbReference type="InterPro" id="IPR055093">
    <property type="entry name" value="EPS8_2nd"/>
</dbReference>
<dbReference type="GO" id="GO:0005829">
    <property type="term" value="C:cytosol"/>
    <property type="evidence" value="ECO:0007669"/>
    <property type="project" value="UniProtKB-ARBA"/>
</dbReference>
<dbReference type="InterPro" id="IPR036028">
    <property type="entry name" value="SH3-like_dom_sf"/>
</dbReference>
<keyword evidence="13" id="KW-1133">Transmembrane helix</keyword>
<evidence type="ECO:0000256" key="3">
    <source>
        <dbReference type="ARBA" id="ARBA00006197"/>
    </source>
</evidence>
<dbReference type="CDD" id="cd01210">
    <property type="entry name" value="PTB_EPS8"/>
    <property type="match status" value="1"/>
</dbReference>
<comment type="subunit">
    <text evidence="9">Interacts with ABI1. Part of a complex that contains SOS1, ABI1 and EPS8L2. Associates with F-actin.</text>
</comment>
<dbReference type="CDD" id="cd11764">
    <property type="entry name" value="SH3_Eps8"/>
    <property type="match status" value="1"/>
</dbReference>
<evidence type="ECO:0000256" key="8">
    <source>
        <dbReference type="ARBA" id="ARBA00057110"/>
    </source>
</evidence>
<keyword evidence="4 12" id="KW-0728">SH3 domain</keyword>
<dbReference type="GeneTree" id="ENSGT00940000160990"/>
<keyword evidence="5" id="KW-0963">Cytoplasm</keyword>
<evidence type="ECO:0000256" key="1">
    <source>
        <dbReference type="ARBA" id="ARBA00004316"/>
    </source>
</evidence>
<dbReference type="GO" id="GO:1900029">
    <property type="term" value="P:positive regulation of ruffle assembly"/>
    <property type="evidence" value="ECO:0007669"/>
    <property type="project" value="TreeGrafter"/>
</dbReference>
<evidence type="ECO:0000256" key="2">
    <source>
        <dbReference type="ARBA" id="ARBA00004496"/>
    </source>
</evidence>
<keyword evidence="6" id="KW-0597">Phosphoprotein</keyword>
<evidence type="ECO:0000313" key="15">
    <source>
        <dbReference type="Ensembl" id="ENSSAUP00010035673.1"/>
    </source>
</evidence>
<dbReference type="Pfam" id="PF22975">
    <property type="entry name" value="EPS8_2nd"/>
    <property type="match status" value="1"/>
</dbReference>
<dbReference type="CDD" id="cd09540">
    <property type="entry name" value="SAM_EPS8-like"/>
    <property type="match status" value="1"/>
</dbReference>
<dbReference type="Ensembl" id="ENSSAUT00010037577.1">
    <property type="protein sequence ID" value="ENSSAUP00010035673.1"/>
    <property type="gene ID" value="ENSSAUG00010015102.1"/>
</dbReference>
<dbReference type="FunFam" id="2.30.29.30:FF:000218">
    <property type="entry name" value="Epidermal growth factor receptor kinase substrate 8-like 2"/>
    <property type="match status" value="1"/>
</dbReference>
<dbReference type="FunFam" id="2.30.30.40:FF:000180">
    <property type="entry name" value="epidermal growth factor receptor kinase substrate 8-like protein 2"/>
    <property type="match status" value="1"/>
</dbReference>
<dbReference type="FunCoup" id="A0A671W9C0">
    <property type="interactions" value="812"/>
</dbReference>
<dbReference type="SUPFAM" id="SSF50729">
    <property type="entry name" value="PH domain-like"/>
    <property type="match status" value="1"/>
</dbReference>
<dbReference type="GO" id="GO:0007266">
    <property type="term" value="P:Rho protein signal transduction"/>
    <property type="evidence" value="ECO:0007669"/>
    <property type="project" value="TreeGrafter"/>
</dbReference>
<dbReference type="InterPro" id="IPR011993">
    <property type="entry name" value="PH-like_dom_sf"/>
</dbReference>
<dbReference type="SMART" id="SM00462">
    <property type="entry name" value="PTB"/>
    <property type="match status" value="1"/>
</dbReference>
<dbReference type="SUPFAM" id="SSF50044">
    <property type="entry name" value="SH3-domain"/>
    <property type="match status" value="1"/>
</dbReference>
<protein>
    <recommendedName>
        <fullName evidence="10">Epidermal growth factor receptor kinase substrate 8-like protein 2</fullName>
    </recommendedName>
    <alternativeName>
        <fullName evidence="11">Epidermal growth factor receptor pathway substrate 8-related protein 2</fullName>
    </alternativeName>
</protein>
<evidence type="ECO:0000313" key="16">
    <source>
        <dbReference type="Proteomes" id="UP000472265"/>
    </source>
</evidence>
<evidence type="ECO:0000256" key="9">
    <source>
        <dbReference type="ARBA" id="ARBA00065375"/>
    </source>
</evidence>
<organism evidence="15 16">
    <name type="scientific">Sparus aurata</name>
    <name type="common">Gilthead sea bream</name>
    <dbReference type="NCBI Taxonomy" id="8175"/>
    <lineage>
        <taxon>Eukaryota</taxon>
        <taxon>Metazoa</taxon>
        <taxon>Chordata</taxon>
        <taxon>Craniata</taxon>
        <taxon>Vertebrata</taxon>
        <taxon>Euteleostomi</taxon>
        <taxon>Actinopterygii</taxon>
        <taxon>Neopterygii</taxon>
        <taxon>Teleostei</taxon>
        <taxon>Neoteleostei</taxon>
        <taxon>Acanthomorphata</taxon>
        <taxon>Eupercaria</taxon>
        <taxon>Spariformes</taxon>
        <taxon>Sparidae</taxon>
        <taxon>Sparus</taxon>
    </lineage>
</organism>
<dbReference type="InterPro" id="IPR039801">
    <property type="entry name" value="EPS8-like"/>
</dbReference>
<keyword evidence="13" id="KW-0812">Transmembrane</keyword>
<dbReference type="PANTHER" id="PTHR12287:SF20">
    <property type="entry name" value="EPIDERMAL GROWTH FACTOR RECEPTOR KINASE SUBSTRATE 8-LIKE PROTEIN 2"/>
    <property type="match status" value="1"/>
</dbReference>
<proteinExistence type="inferred from homology"/>
<dbReference type="SMART" id="SM00326">
    <property type="entry name" value="SH3"/>
    <property type="match status" value="1"/>
</dbReference>
<reference evidence="15" key="3">
    <citation type="submission" date="2025-09" db="UniProtKB">
        <authorList>
            <consortium name="Ensembl"/>
        </authorList>
    </citation>
    <scope>IDENTIFICATION</scope>
</reference>
<dbReference type="InterPro" id="IPR041418">
    <property type="entry name" value="SAM_3"/>
</dbReference>
<dbReference type="InterPro" id="IPR001452">
    <property type="entry name" value="SH3_domain"/>
</dbReference>
<evidence type="ECO:0000256" key="12">
    <source>
        <dbReference type="PROSITE-ProRule" id="PRU00192"/>
    </source>
</evidence>
<dbReference type="Proteomes" id="UP000472265">
    <property type="component" value="Chromosome 8"/>
</dbReference>